<evidence type="ECO:0000313" key="5">
    <source>
        <dbReference type="Proteomes" id="UP000307087"/>
    </source>
</evidence>
<dbReference type="InterPro" id="IPR046281">
    <property type="entry name" value="DUF6318"/>
</dbReference>
<organism evidence="4 5">
    <name type="scientific">Nocardioides caeni</name>
    <dbReference type="NCBI Taxonomy" id="574700"/>
    <lineage>
        <taxon>Bacteria</taxon>
        <taxon>Bacillati</taxon>
        <taxon>Actinomycetota</taxon>
        <taxon>Actinomycetes</taxon>
        <taxon>Propionibacteriales</taxon>
        <taxon>Nocardioidaceae</taxon>
        <taxon>Nocardioides</taxon>
    </lineage>
</organism>
<dbReference type="EMBL" id="STGW01000003">
    <property type="protein sequence ID" value="THV15927.1"/>
    <property type="molecule type" value="Genomic_DNA"/>
</dbReference>
<gene>
    <name evidence="4" type="ORF">E9934_06210</name>
</gene>
<evidence type="ECO:0000256" key="1">
    <source>
        <dbReference type="SAM" id="MobiDB-lite"/>
    </source>
</evidence>
<dbReference type="Pfam" id="PF19843">
    <property type="entry name" value="DUF6318"/>
    <property type="match status" value="1"/>
</dbReference>
<proteinExistence type="predicted"/>
<dbReference type="AlphaFoldDB" id="A0A4S8NGK8"/>
<feature type="domain" description="DUF6318" evidence="3">
    <location>
        <begin position="79"/>
        <end position="212"/>
    </location>
</feature>
<feature type="region of interest" description="Disordered" evidence="1">
    <location>
        <begin position="51"/>
        <end position="85"/>
    </location>
</feature>
<evidence type="ECO:0000313" key="4">
    <source>
        <dbReference type="EMBL" id="THV15927.1"/>
    </source>
</evidence>
<sequence>MAPSARTGIACLCAPVRAFVISGGPMRLAYAATLATLALLLAACSDDGDEPGDPMATWTPSGTVETPSASPSAVATPTEPPLPDAATKATEAGARAFITYYWDLINYAQLTGDVEALSSLSSSTCDGCWGAVGAITEIYDGGSAVGGEYTVAIDRVVELASNRQNFYGFEVAVSVRNAEQVIHRPDGTREISKSKTSRFLAYLLWTEDAWRTDVLEPR</sequence>
<dbReference type="RefSeq" id="WP_158294939.1">
    <property type="nucleotide sequence ID" value="NZ_STGW01000003.1"/>
</dbReference>
<evidence type="ECO:0000256" key="2">
    <source>
        <dbReference type="SAM" id="SignalP"/>
    </source>
</evidence>
<dbReference type="OrthoDB" id="3785776at2"/>
<feature type="compositionally biased region" description="Polar residues" evidence="1">
    <location>
        <begin position="58"/>
        <end position="75"/>
    </location>
</feature>
<reference evidence="4 5" key="1">
    <citation type="journal article" date="2009" name="Int. J. Syst. Evol. Microbiol.">
        <title>Nocardioides caeni sp. nov., isolated from wastewater.</title>
        <authorList>
            <person name="Yoon J.H."/>
            <person name="Kang S.J."/>
            <person name="Park S."/>
            <person name="Kim W."/>
            <person name="Oh T.K."/>
        </authorList>
    </citation>
    <scope>NUCLEOTIDE SEQUENCE [LARGE SCALE GENOMIC DNA]</scope>
    <source>
        <strain evidence="4 5">DSM 23134</strain>
    </source>
</reference>
<evidence type="ECO:0000259" key="3">
    <source>
        <dbReference type="Pfam" id="PF19843"/>
    </source>
</evidence>
<keyword evidence="2" id="KW-0732">Signal</keyword>
<name>A0A4S8NGK8_9ACTN</name>
<keyword evidence="5" id="KW-1185">Reference proteome</keyword>
<feature type="signal peptide" evidence="2">
    <location>
        <begin position="1"/>
        <end position="31"/>
    </location>
</feature>
<comment type="caution">
    <text evidence="4">The sequence shown here is derived from an EMBL/GenBank/DDBJ whole genome shotgun (WGS) entry which is preliminary data.</text>
</comment>
<accession>A0A4S8NGK8</accession>
<feature type="chain" id="PRO_5020668228" description="DUF6318 domain-containing protein" evidence="2">
    <location>
        <begin position="32"/>
        <end position="218"/>
    </location>
</feature>
<dbReference type="Proteomes" id="UP000307087">
    <property type="component" value="Unassembled WGS sequence"/>
</dbReference>
<protein>
    <recommendedName>
        <fullName evidence="3">DUF6318 domain-containing protein</fullName>
    </recommendedName>
</protein>